<keyword evidence="3" id="KW-0235">DNA replication</keyword>
<feature type="region of interest" description="Disordered" evidence="10">
    <location>
        <begin position="167"/>
        <end position="203"/>
    </location>
</feature>
<evidence type="ECO:0000256" key="2">
    <source>
        <dbReference type="ARBA" id="ARBA00011480"/>
    </source>
</evidence>
<dbReference type="GO" id="GO:0005634">
    <property type="term" value="C:nucleus"/>
    <property type="evidence" value="ECO:0007669"/>
    <property type="project" value="UniProtKB-SubCell"/>
</dbReference>
<keyword evidence="4" id="KW-0547">Nucleotide-binding</keyword>
<comment type="subunit">
    <text evidence="2">Heterotetramer of subunits RFC2, RFC3, RFC4 and RFC5 that can form a complex with RFC1.</text>
</comment>
<dbReference type="InterPro" id="IPR027417">
    <property type="entry name" value="P-loop_NTPase"/>
</dbReference>
<feature type="compositionally biased region" description="Gly residues" evidence="10">
    <location>
        <begin position="588"/>
        <end position="604"/>
    </location>
</feature>
<evidence type="ECO:0000259" key="11">
    <source>
        <dbReference type="SMART" id="SM00382"/>
    </source>
</evidence>
<dbReference type="SUPFAM" id="SSF52540">
    <property type="entry name" value="P-loop containing nucleoside triphosphate hydrolases"/>
    <property type="match status" value="1"/>
</dbReference>
<evidence type="ECO:0000313" key="12">
    <source>
        <dbReference type="EMBL" id="PRW55958.1"/>
    </source>
</evidence>
<dbReference type="Gene3D" id="1.10.8.60">
    <property type="match status" value="1"/>
</dbReference>
<dbReference type="CDD" id="cd00009">
    <property type="entry name" value="AAA"/>
    <property type="match status" value="1"/>
</dbReference>
<sequence>MEPLDDELEALLAEELEGGGEELEGGHKRRLDLASRADAARSLAEAPSSGAKRPRVAGAAARPAAVAAAEDADFDDDELLAALAQGSEAPSQSQQLTFRGLAATEEQALVALAGGSQPSQSVLGAAATTTAAGGGSRLQAVTAGTAGMLAASEEQHLVELAVAGTQPSQMPAGASGAAWQRSSRVQPAAPFHGGGGGDDFDPLDELDALLEMEGDEDGGRQPAAVHHTPAAAARQAPGAAAAAASPPAAAEAAPAPAAAPPQPAPELLPRRQYVAPAKEVFRISGASLACTSESGERVYCALEAAPAGCSRRADMAGWLRRACGTLLSEPIDGLLAAVEQDQYERALAETAAATAPGSQQRTPGRRRSSGAAAGGAAGGRASLWVQKYAPKAYIDLLSDEQINREVVRWLKNWDPAVFGTAAPDQLAREARGVGSRFQQQQRGLARGGGGSCGAGSTDPLGRPEHKVILVAGPPGLGKTTLAHVCAAHCGYRPLEINASDDRGGASLQARILDAVEMQSVMGERRPNCVIIDEIDGATGGAEGRSGIAALLKIVTAGPSKGGKQQGGSGKGQAQASDDADSDDEEAEGGAGGAERPGRGAGRRGGAAAAAGGRARQRLRPLMRPIICICNDLYAPALRPLRDVARVFHFKKPQAERLTHRLQAICAAEGLRCEKSTLRLLVERTDCDIRSCLNTLQFLAKKQSVVRQADLAGLGVGQKDMTKGAFQVWTELLQKKKAPGIIGRAAETDAQRAARLYGMLQDFGEVDLVLGGVHENVLGLRYFDMALQRTTAVLNHLGDADTFMRACSRTCDFGLLKYAPAPLVALSSQVAGPDRPNLQWPRTGFDAQRRAAANAAMLQGWMLGMAPAAAAAASTRSLVLEVLPHLMHIAAPSLRPVSQHLYSPAEQEAVRTLVDTLLHYNLRYCLDPTAEDAEEEARLQAEAAAAAAEGGDAAAATAAQRVRGAPSEPPLRFRPAVHRACAFPGMAAKGKHLPAAVRQTISHEADMEAIRRAEVTRWGPAGASASASAMVTDGGAPAAAPLGQANAQRPSGGIVPLTLAERLKLAQGRGGGAAAQTRERPAHKGTWLDQLKEQRQARVAAAAGGGEAAGGAGKARFAVLYKFHEGVTNAVKRGVLMRDLLA</sequence>
<proteinExistence type="inferred from homology"/>
<feature type="region of interest" description="Disordered" evidence="10">
    <location>
        <begin position="215"/>
        <end position="265"/>
    </location>
</feature>
<evidence type="ECO:0000256" key="5">
    <source>
        <dbReference type="ARBA" id="ARBA00022840"/>
    </source>
</evidence>
<reference evidence="12 13" key="1">
    <citation type="journal article" date="2018" name="Plant J.">
        <title>Genome sequences of Chlorella sorokiniana UTEX 1602 and Micractinium conductrix SAG 241.80: implications to maltose excretion by a green alga.</title>
        <authorList>
            <person name="Arriola M.B."/>
            <person name="Velmurugan N."/>
            <person name="Zhang Y."/>
            <person name="Plunkett M.H."/>
            <person name="Hondzo H."/>
            <person name="Barney B.M."/>
        </authorList>
    </citation>
    <scope>NUCLEOTIDE SEQUENCE [LARGE SCALE GENOMIC DNA]</scope>
    <source>
        <strain evidence="13">UTEX 1602</strain>
    </source>
</reference>
<dbReference type="AlphaFoldDB" id="A0A2P6TPJ9"/>
<feature type="region of interest" description="Disordered" evidence="10">
    <location>
        <begin position="37"/>
        <end position="60"/>
    </location>
</feature>
<feature type="compositionally biased region" description="Low complexity" evidence="10">
    <location>
        <begin position="222"/>
        <end position="256"/>
    </location>
</feature>
<dbReference type="CDD" id="cd18140">
    <property type="entry name" value="HLD_clamp_RFC"/>
    <property type="match status" value="1"/>
</dbReference>
<feature type="region of interest" description="Disordered" evidence="10">
    <location>
        <begin position="558"/>
        <end position="613"/>
    </location>
</feature>
<keyword evidence="6" id="KW-0238">DNA-binding</keyword>
<evidence type="ECO:0000256" key="7">
    <source>
        <dbReference type="ARBA" id="ARBA00023242"/>
    </source>
</evidence>
<dbReference type="Gene3D" id="3.40.50.300">
    <property type="entry name" value="P-loop containing nucleotide triphosphate hydrolases"/>
    <property type="match status" value="1"/>
</dbReference>
<dbReference type="GO" id="GO:0006260">
    <property type="term" value="P:DNA replication"/>
    <property type="evidence" value="ECO:0007669"/>
    <property type="project" value="UniProtKB-KW"/>
</dbReference>
<keyword evidence="8" id="KW-0131">Cell cycle</keyword>
<dbReference type="SMART" id="SM00382">
    <property type="entry name" value="AAA"/>
    <property type="match status" value="1"/>
</dbReference>
<evidence type="ECO:0000256" key="9">
    <source>
        <dbReference type="ARBA" id="ARBA00043975"/>
    </source>
</evidence>
<dbReference type="EMBL" id="LHPG02000009">
    <property type="protein sequence ID" value="PRW55958.1"/>
    <property type="molecule type" value="Genomic_DNA"/>
</dbReference>
<dbReference type="Pfam" id="PF00004">
    <property type="entry name" value="AAA"/>
    <property type="match status" value="1"/>
</dbReference>
<dbReference type="InterPro" id="IPR003593">
    <property type="entry name" value="AAA+_ATPase"/>
</dbReference>
<feature type="domain" description="AAA+ ATPase" evidence="11">
    <location>
        <begin position="464"/>
        <end position="653"/>
    </location>
</feature>
<feature type="region of interest" description="Disordered" evidence="10">
    <location>
        <begin position="349"/>
        <end position="376"/>
    </location>
</feature>
<comment type="caution">
    <text evidence="12">The sequence shown here is derived from an EMBL/GenBank/DDBJ whole genome shotgun (WGS) entry which is preliminary data.</text>
</comment>
<keyword evidence="13" id="KW-1185">Reference proteome</keyword>
<organism evidence="12 13">
    <name type="scientific">Chlorella sorokiniana</name>
    <name type="common">Freshwater green alga</name>
    <dbReference type="NCBI Taxonomy" id="3076"/>
    <lineage>
        <taxon>Eukaryota</taxon>
        <taxon>Viridiplantae</taxon>
        <taxon>Chlorophyta</taxon>
        <taxon>core chlorophytes</taxon>
        <taxon>Trebouxiophyceae</taxon>
        <taxon>Chlorellales</taxon>
        <taxon>Chlorellaceae</taxon>
        <taxon>Chlorella clade</taxon>
        <taxon>Chlorella</taxon>
    </lineage>
</organism>
<feature type="compositionally biased region" description="Acidic residues" evidence="10">
    <location>
        <begin position="577"/>
        <end position="587"/>
    </location>
</feature>
<dbReference type="InterPro" id="IPR003959">
    <property type="entry name" value="ATPase_AAA_core"/>
</dbReference>
<dbReference type="GO" id="GO:0016887">
    <property type="term" value="F:ATP hydrolysis activity"/>
    <property type="evidence" value="ECO:0007669"/>
    <property type="project" value="InterPro"/>
</dbReference>
<dbReference type="PANTHER" id="PTHR46765">
    <property type="entry name" value="P-LOOP CONTAINING NUCLEOSIDE TRIPHOSPHATE HYDROLASES SUPERFAMILY PROTEIN"/>
    <property type="match status" value="1"/>
</dbReference>
<keyword evidence="7" id="KW-0539">Nucleus</keyword>
<feature type="compositionally biased region" description="Gly residues" evidence="10">
    <location>
        <begin position="559"/>
        <end position="570"/>
    </location>
</feature>
<evidence type="ECO:0000256" key="3">
    <source>
        <dbReference type="ARBA" id="ARBA00022705"/>
    </source>
</evidence>
<evidence type="ECO:0000256" key="6">
    <source>
        <dbReference type="ARBA" id="ARBA00023125"/>
    </source>
</evidence>
<dbReference type="OrthoDB" id="2195431at2759"/>
<evidence type="ECO:0000313" key="13">
    <source>
        <dbReference type="Proteomes" id="UP000239899"/>
    </source>
</evidence>
<dbReference type="PANTHER" id="PTHR46765:SF1">
    <property type="entry name" value="P-LOOP CONTAINING NUCLEOSIDE TRIPHOSPHATE HYDROLASES SUPERFAMILY PROTEIN"/>
    <property type="match status" value="1"/>
</dbReference>
<dbReference type="Proteomes" id="UP000239899">
    <property type="component" value="Unassembled WGS sequence"/>
</dbReference>
<evidence type="ECO:0000256" key="4">
    <source>
        <dbReference type="ARBA" id="ARBA00022741"/>
    </source>
</evidence>
<evidence type="ECO:0000256" key="10">
    <source>
        <dbReference type="SAM" id="MobiDB-lite"/>
    </source>
</evidence>
<name>A0A2P6TPJ9_CHLSO</name>
<dbReference type="InterPro" id="IPR047854">
    <property type="entry name" value="RFC_lid"/>
</dbReference>
<dbReference type="STRING" id="3076.A0A2P6TPJ9"/>
<dbReference type="InterPro" id="IPR053016">
    <property type="entry name" value="CTF18-RFC_complex"/>
</dbReference>
<evidence type="ECO:0000256" key="8">
    <source>
        <dbReference type="ARBA" id="ARBA00023306"/>
    </source>
</evidence>
<keyword evidence="5" id="KW-0067">ATP-binding</keyword>
<comment type="subcellular location">
    <subcellularLocation>
        <location evidence="1">Nucleus</location>
    </subcellularLocation>
</comment>
<protein>
    <submittedName>
        <fullName evidence="12">Chromosome transmission fidelity 18-like protein</fullName>
    </submittedName>
</protein>
<evidence type="ECO:0000256" key="1">
    <source>
        <dbReference type="ARBA" id="ARBA00004123"/>
    </source>
</evidence>
<gene>
    <name evidence="12" type="ORF">C2E21_5106</name>
</gene>
<comment type="similarity">
    <text evidence="9">Belongs to the activator 1 small subunits family. CTF18 subfamily.</text>
</comment>
<dbReference type="GO" id="GO:0005524">
    <property type="term" value="F:ATP binding"/>
    <property type="evidence" value="ECO:0007669"/>
    <property type="project" value="UniProtKB-KW"/>
</dbReference>
<dbReference type="GO" id="GO:0003677">
    <property type="term" value="F:DNA binding"/>
    <property type="evidence" value="ECO:0007669"/>
    <property type="project" value="UniProtKB-KW"/>
</dbReference>
<feature type="region of interest" description="Disordered" evidence="10">
    <location>
        <begin position="441"/>
        <end position="460"/>
    </location>
</feature>
<accession>A0A2P6TPJ9</accession>